<dbReference type="AlphaFoldDB" id="A0A097AS61"/>
<dbReference type="PANTHER" id="PTHR33885">
    <property type="entry name" value="PHAGE SHOCK PROTEIN C"/>
    <property type="match status" value="1"/>
</dbReference>
<dbReference type="InterPro" id="IPR052027">
    <property type="entry name" value="PspC"/>
</dbReference>
<comment type="subcellular location">
    <subcellularLocation>
        <location evidence="1">Cell membrane</location>
        <topology evidence="1">Single-pass membrane protein</topology>
    </subcellularLocation>
</comment>
<reference evidence="9" key="1">
    <citation type="journal article" date="2015" name="Genome Announc.">
        <title>Whole-Genome Sequences of 80 Environmental and Clinical Isolates of Burkholderia pseudomallei.</title>
        <authorList>
            <person name="Johnson S.L."/>
            <person name="Baker A.L."/>
            <person name="Chain P.S."/>
            <person name="Currie B.J."/>
            <person name="Daligault H.E."/>
            <person name="Davenport K.W."/>
            <person name="Davis C.B."/>
            <person name="Inglis T.J."/>
            <person name="Kaestli M."/>
            <person name="Koren S."/>
            <person name="Mayo M."/>
            <person name="Merritt A.J."/>
            <person name="Price E.P."/>
            <person name="Sarovich D.S."/>
            <person name="Warner J."/>
            <person name="Rosovitz M.J."/>
        </authorList>
    </citation>
    <scope>NUCLEOTIDE SEQUENCE [LARGE SCALE GENOMIC DNA]</scope>
    <source>
        <strain evidence="9">DSM 2030</strain>
    </source>
</reference>
<accession>A0A097AS61</accession>
<evidence type="ECO:0000256" key="2">
    <source>
        <dbReference type="ARBA" id="ARBA00022475"/>
    </source>
</evidence>
<dbReference type="eggNOG" id="COG1983">
    <property type="taxonomic scope" value="Bacteria"/>
</dbReference>
<evidence type="ECO:0000256" key="3">
    <source>
        <dbReference type="ARBA" id="ARBA00022692"/>
    </source>
</evidence>
<organism evidence="8 9">
    <name type="scientific">Thermoanaerobacter kivui</name>
    <name type="common">Acetogenium kivui</name>
    <dbReference type="NCBI Taxonomy" id="2325"/>
    <lineage>
        <taxon>Bacteria</taxon>
        <taxon>Bacillati</taxon>
        <taxon>Bacillota</taxon>
        <taxon>Clostridia</taxon>
        <taxon>Thermoanaerobacterales</taxon>
        <taxon>Thermoanaerobacteraceae</taxon>
        <taxon>Thermoanaerobacter</taxon>
    </lineage>
</organism>
<dbReference type="InterPro" id="IPR007168">
    <property type="entry name" value="Phageshock_PspC_N"/>
</dbReference>
<proteinExistence type="predicted"/>
<dbReference type="GO" id="GO:0005886">
    <property type="term" value="C:plasma membrane"/>
    <property type="evidence" value="ECO:0007669"/>
    <property type="project" value="UniProtKB-SubCell"/>
</dbReference>
<protein>
    <submittedName>
        <fullName evidence="8">Putative stress-responsive transcriptional regulator</fullName>
    </submittedName>
</protein>
<evidence type="ECO:0000256" key="4">
    <source>
        <dbReference type="ARBA" id="ARBA00022989"/>
    </source>
</evidence>
<keyword evidence="9" id="KW-1185">Reference proteome</keyword>
<dbReference type="Pfam" id="PF04024">
    <property type="entry name" value="PspC"/>
    <property type="match status" value="1"/>
</dbReference>
<evidence type="ECO:0000313" key="9">
    <source>
        <dbReference type="Proteomes" id="UP000029669"/>
    </source>
</evidence>
<evidence type="ECO:0000256" key="5">
    <source>
        <dbReference type="ARBA" id="ARBA00023136"/>
    </source>
</evidence>
<dbReference type="STRING" id="2325.TKV_c14780"/>
<evidence type="ECO:0000256" key="6">
    <source>
        <dbReference type="SAM" id="Phobius"/>
    </source>
</evidence>
<sequence length="61" mass="7016">MSKKLYRSRTQRMIGGVCGGIAEYFNVDPTIIRLIWAFLIIFWGTGLLAYLIAWIIIPEEP</sequence>
<evidence type="ECO:0000313" key="8">
    <source>
        <dbReference type="EMBL" id="AIS52644.1"/>
    </source>
</evidence>
<dbReference type="EMBL" id="CP009170">
    <property type="protein sequence ID" value="AIS52644.1"/>
    <property type="molecule type" value="Genomic_DNA"/>
</dbReference>
<dbReference type="Proteomes" id="UP000029669">
    <property type="component" value="Chromosome"/>
</dbReference>
<evidence type="ECO:0000256" key="1">
    <source>
        <dbReference type="ARBA" id="ARBA00004162"/>
    </source>
</evidence>
<dbReference type="KEGG" id="tki:TKV_c14780"/>
<feature type="transmembrane region" description="Helical" evidence="6">
    <location>
        <begin position="34"/>
        <end position="57"/>
    </location>
</feature>
<dbReference type="RefSeq" id="WP_004401462.1">
    <property type="nucleotide sequence ID" value="NZ_CP009170.1"/>
</dbReference>
<name>A0A097AS61_THEKI</name>
<dbReference type="PANTHER" id="PTHR33885:SF3">
    <property type="entry name" value="PHAGE SHOCK PROTEIN C"/>
    <property type="match status" value="1"/>
</dbReference>
<keyword evidence="5 6" id="KW-0472">Membrane</keyword>
<gene>
    <name evidence="8" type="ORF">TKV_c14780</name>
</gene>
<feature type="domain" description="Phage shock protein PspC N-terminal" evidence="7">
    <location>
        <begin position="3"/>
        <end position="60"/>
    </location>
</feature>
<dbReference type="HOGENOM" id="CLU_143433_4_3_9"/>
<keyword evidence="4 6" id="KW-1133">Transmembrane helix</keyword>
<keyword evidence="3 6" id="KW-0812">Transmembrane</keyword>
<dbReference type="OrthoDB" id="9815286at2"/>
<evidence type="ECO:0000259" key="7">
    <source>
        <dbReference type="Pfam" id="PF04024"/>
    </source>
</evidence>
<keyword evidence="2" id="KW-1003">Cell membrane</keyword>